<dbReference type="GO" id="GO:0016407">
    <property type="term" value="F:acetyltransferase activity"/>
    <property type="evidence" value="ECO:0007669"/>
    <property type="project" value="InterPro"/>
</dbReference>
<dbReference type="Proteomes" id="UP001228113">
    <property type="component" value="Chromosome"/>
</dbReference>
<protein>
    <submittedName>
        <fullName evidence="3">Arylamine N-acetyltransferase</fullName>
    </submittedName>
</protein>
<evidence type="ECO:0000313" key="4">
    <source>
        <dbReference type="Proteomes" id="UP001228113"/>
    </source>
</evidence>
<dbReference type="SUPFAM" id="SSF54001">
    <property type="entry name" value="Cysteine proteinases"/>
    <property type="match status" value="1"/>
</dbReference>
<evidence type="ECO:0000313" key="3">
    <source>
        <dbReference type="EMBL" id="BDU75796.1"/>
    </source>
</evidence>
<keyword evidence="4" id="KW-1185">Reference proteome</keyword>
<dbReference type="InterPro" id="IPR001447">
    <property type="entry name" value="Arylamine_N-AcTrfase"/>
</dbReference>
<sequence>MPMVLDPGEQVDLPSYVRRIGYRGPLEANLACLEALCLAHVAIIPFENLDPLAGVPVELDPAALAAKLVDRRRGGYCFEQNLLFGAILERLGFPVALREARVVRGAPEGVTLPRTHGVLEVEADGQAWLVDVGFGSDGLLGPVPMAGAPVRRFDETWQLEPGEGPRRLRADLGGGWAGIYDLQPGRVLLVDWKMASHFTATYPESRFRLTLTMQRTAPGGRRALRGLTWQAPGAPPRPVALADLPALARAEFGLDLTPEQLAVISKIYKDAV</sequence>
<dbReference type="Gene3D" id="2.40.128.150">
    <property type="entry name" value="Cysteine proteinases"/>
    <property type="match status" value="1"/>
</dbReference>
<dbReference type="Gene3D" id="3.30.2140.10">
    <property type="entry name" value="Arylamine N-acetyltransferase"/>
    <property type="match status" value="1"/>
</dbReference>
<dbReference type="KEGG" id="msea:METESE_07540"/>
<comment type="similarity">
    <text evidence="1 2">Belongs to the arylamine N-acetyltransferase family.</text>
</comment>
<dbReference type="InterPro" id="IPR038765">
    <property type="entry name" value="Papain-like_cys_pep_sf"/>
</dbReference>
<accession>A0AA48H1K2</accession>
<name>A0AA48H1K2_9BACT</name>
<proteinExistence type="inferred from homology"/>
<evidence type="ECO:0000256" key="1">
    <source>
        <dbReference type="ARBA" id="ARBA00006547"/>
    </source>
</evidence>
<reference evidence="3" key="1">
    <citation type="journal article" date="2023" name="Int. J. Syst. Evol. Microbiol.">
        <title>Mesoterricola silvestris gen. nov., sp. nov., Mesoterricola sediminis sp. nov., Geothrix oryzae sp. nov., Geothrix edaphica sp. nov., Geothrix rubra sp. nov., and Geothrix limicola sp. nov., six novel members of Acidobacteriota isolated from soils.</title>
        <authorList>
            <person name="Itoh H."/>
            <person name="Sugisawa Y."/>
            <person name="Mise K."/>
            <person name="Xu Z."/>
            <person name="Kuniyasu M."/>
            <person name="Ushijima N."/>
            <person name="Kawano K."/>
            <person name="Kobayashi E."/>
            <person name="Shiratori Y."/>
            <person name="Masuda Y."/>
            <person name="Senoo K."/>
        </authorList>
    </citation>
    <scope>NUCLEOTIDE SEQUENCE</scope>
    <source>
        <strain evidence="3">W786</strain>
    </source>
</reference>
<evidence type="ECO:0000256" key="2">
    <source>
        <dbReference type="RuleBase" id="RU003452"/>
    </source>
</evidence>
<dbReference type="PRINTS" id="PR01543">
    <property type="entry name" value="ANATRNSFRASE"/>
</dbReference>
<dbReference type="AlphaFoldDB" id="A0AA48H1K2"/>
<dbReference type="EMBL" id="AP027081">
    <property type="protein sequence ID" value="BDU75796.1"/>
    <property type="molecule type" value="Genomic_DNA"/>
</dbReference>
<dbReference type="PANTHER" id="PTHR11786:SF0">
    <property type="entry name" value="ARYLAMINE N-ACETYLTRANSFERASE 4-RELATED"/>
    <property type="match status" value="1"/>
</dbReference>
<organism evidence="3 4">
    <name type="scientific">Mesoterricola sediminis</name>
    <dbReference type="NCBI Taxonomy" id="2927980"/>
    <lineage>
        <taxon>Bacteria</taxon>
        <taxon>Pseudomonadati</taxon>
        <taxon>Acidobacteriota</taxon>
        <taxon>Holophagae</taxon>
        <taxon>Holophagales</taxon>
        <taxon>Holophagaceae</taxon>
        <taxon>Mesoterricola</taxon>
    </lineage>
</organism>
<dbReference type="RefSeq" id="WP_316411113.1">
    <property type="nucleotide sequence ID" value="NZ_AP027081.1"/>
</dbReference>
<dbReference type="Pfam" id="PF00797">
    <property type="entry name" value="Acetyltransf_2"/>
    <property type="match status" value="1"/>
</dbReference>
<dbReference type="PANTHER" id="PTHR11786">
    <property type="entry name" value="N-HYDROXYARYLAMINE O-ACETYLTRANSFERASE"/>
    <property type="match status" value="1"/>
</dbReference>
<gene>
    <name evidence="3" type="ORF">METESE_07540</name>
</gene>